<proteinExistence type="predicted"/>
<feature type="transmembrane region" description="Helical" evidence="7">
    <location>
        <begin position="308"/>
        <end position="327"/>
    </location>
</feature>
<dbReference type="CDD" id="cd06173">
    <property type="entry name" value="MFS_MefA_like"/>
    <property type="match status" value="1"/>
</dbReference>
<feature type="transmembrane region" description="Helical" evidence="7">
    <location>
        <begin position="12"/>
        <end position="32"/>
    </location>
</feature>
<protein>
    <submittedName>
        <fullName evidence="9">MFS transporter</fullName>
    </submittedName>
</protein>
<evidence type="ECO:0000256" key="5">
    <source>
        <dbReference type="ARBA" id="ARBA00022989"/>
    </source>
</evidence>
<keyword evidence="6 7" id="KW-0472">Membrane</keyword>
<feature type="transmembrane region" description="Helical" evidence="7">
    <location>
        <begin position="81"/>
        <end position="97"/>
    </location>
</feature>
<organism evidence="9 10">
    <name type="scientific">Reyranella humidisoli</name>
    <dbReference type="NCBI Taxonomy" id="2849149"/>
    <lineage>
        <taxon>Bacteria</taxon>
        <taxon>Pseudomonadati</taxon>
        <taxon>Pseudomonadota</taxon>
        <taxon>Alphaproteobacteria</taxon>
        <taxon>Hyphomicrobiales</taxon>
        <taxon>Reyranellaceae</taxon>
        <taxon>Reyranella</taxon>
    </lineage>
</organism>
<feature type="transmembrane region" description="Helical" evidence="7">
    <location>
        <begin position="285"/>
        <end position="302"/>
    </location>
</feature>
<evidence type="ECO:0000256" key="4">
    <source>
        <dbReference type="ARBA" id="ARBA00022692"/>
    </source>
</evidence>
<evidence type="ECO:0000256" key="7">
    <source>
        <dbReference type="SAM" id="Phobius"/>
    </source>
</evidence>
<feature type="domain" description="Major facilitator superfamily (MFS) profile" evidence="8">
    <location>
        <begin position="219"/>
        <end position="404"/>
    </location>
</feature>
<feature type="transmembrane region" description="Helical" evidence="7">
    <location>
        <begin position="44"/>
        <end position="69"/>
    </location>
</feature>
<feature type="transmembrane region" description="Helical" evidence="7">
    <location>
        <begin position="223"/>
        <end position="245"/>
    </location>
</feature>
<evidence type="ECO:0000313" key="10">
    <source>
        <dbReference type="Proteomes" id="UP000727907"/>
    </source>
</evidence>
<accession>A0ABS6IKZ7</accession>
<feature type="transmembrane region" description="Helical" evidence="7">
    <location>
        <begin position="103"/>
        <end position="121"/>
    </location>
</feature>
<gene>
    <name evidence="9" type="ORF">KQ910_15995</name>
</gene>
<evidence type="ECO:0000256" key="2">
    <source>
        <dbReference type="ARBA" id="ARBA00022448"/>
    </source>
</evidence>
<dbReference type="PANTHER" id="PTHR23513">
    <property type="entry name" value="INTEGRAL MEMBRANE EFFLUX PROTEIN-RELATED"/>
    <property type="match status" value="1"/>
</dbReference>
<reference evidence="9 10" key="1">
    <citation type="submission" date="2021-06" db="EMBL/GenBank/DDBJ databases">
        <authorList>
            <person name="Lee D.H."/>
        </authorList>
    </citation>
    <scope>NUCLEOTIDE SEQUENCE [LARGE SCALE GENOMIC DNA]</scope>
    <source>
        <strain evidence="9 10">MMS21-HV4-11</strain>
    </source>
</reference>
<keyword evidence="10" id="KW-1185">Reference proteome</keyword>
<comment type="caution">
    <text evidence="9">The sequence shown here is derived from an EMBL/GenBank/DDBJ whole genome shotgun (WGS) entry which is preliminary data.</text>
</comment>
<evidence type="ECO:0000313" key="9">
    <source>
        <dbReference type="EMBL" id="MBU8875276.1"/>
    </source>
</evidence>
<dbReference type="RefSeq" id="WP_216962265.1">
    <property type="nucleotide sequence ID" value="NZ_JAHOPB010000001.1"/>
</dbReference>
<dbReference type="PROSITE" id="PS50850">
    <property type="entry name" value="MFS"/>
    <property type="match status" value="1"/>
</dbReference>
<dbReference type="InterPro" id="IPR010290">
    <property type="entry name" value="TM_effector"/>
</dbReference>
<keyword evidence="4 7" id="KW-0812">Transmembrane</keyword>
<keyword evidence="2" id="KW-0813">Transport</keyword>
<name>A0ABS6IKZ7_9HYPH</name>
<keyword evidence="3" id="KW-1003">Cell membrane</keyword>
<dbReference type="Proteomes" id="UP000727907">
    <property type="component" value="Unassembled WGS sequence"/>
</dbReference>
<evidence type="ECO:0000256" key="3">
    <source>
        <dbReference type="ARBA" id="ARBA00022475"/>
    </source>
</evidence>
<comment type="subcellular location">
    <subcellularLocation>
        <location evidence="1">Cell membrane</location>
        <topology evidence="1">Multi-pass membrane protein</topology>
    </subcellularLocation>
</comment>
<evidence type="ECO:0000256" key="1">
    <source>
        <dbReference type="ARBA" id="ARBA00004651"/>
    </source>
</evidence>
<evidence type="ECO:0000259" key="8">
    <source>
        <dbReference type="PROSITE" id="PS50850"/>
    </source>
</evidence>
<keyword evidence="5 7" id="KW-1133">Transmembrane helix</keyword>
<evidence type="ECO:0000256" key="6">
    <source>
        <dbReference type="ARBA" id="ARBA00023136"/>
    </source>
</evidence>
<feature type="transmembrane region" description="Helical" evidence="7">
    <location>
        <begin position="348"/>
        <end position="367"/>
    </location>
</feature>
<feature type="transmembrane region" description="Helical" evidence="7">
    <location>
        <begin position="373"/>
        <end position="393"/>
    </location>
</feature>
<dbReference type="Pfam" id="PF05977">
    <property type="entry name" value="MFS_3"/>
    <property type="match status" value="1"/>
</dbReference>
<sequence>MDQGKPPVNAFPVYLAGLGSWFVPLGIQMVLFPWLVAVVLHMDAFAVGVAQAAVMAPSLLFLPLGGLVADRGNARQLLMRYHLLYALPPLALAAVLWSDGLSYPLLIAYGVAAGAIGAFAIPTRDALLPVVAPKGGLPKAVALATALQFGGQLLGIACASTADRFGAVPLLLLHSGMVLAGCLFVRRLPDPPPHPKARHDGFWRSVGDGVSAAAKSDQIWPVLLLNLGVGIFYVGPFMAVLPLAIRDHYAGGALELSYMNLAFWAATIVASMALVGLARRLTLRGRLIGGAVLTGAVVLLALATLPPFPIFLALIFVWGLGAGITMTQSRTVVQIVAPATHRARLMSLFQLGLSGGGPIGAFLTGTICSIWGLKAALLVPALAMLVLIALVLLRSRLWSMRTVE</sequence>
<dbReference type="EMBL" id="JAHOPB010000001">
    <property type="protein sequence ID" value="MBU8875276.1"/>
    <property type="molecule type" value="Genomic_DNA"/>
</dbReference>
<dbReference type="InterPro" id="IPR020846">
    <property type="entry name" value="MFS_dom"/>
</dbReference>
<feature type="transmembrane region" description="Helical" evidence="7">
    <location>
        <begin position="257"/>
        <end position="278"/>
    </location>
</feature>
<dbReference type="PANTHER" id="PTHR23513:SF6">
    <property type="entry name" value="MAJOR FACILITATOR SUPERFAMILY ASSOCIATED DOMAIN-CONTAINING PROTEIN"/>
    <property type="match status" value="1"/>
</dbReference>